<dbReference type="InterPro" id="IPR000086">
    <property type="entry name" value="NUDIX_hydrolase_dom"/>
</dbReference>
<proteinExistence type="inferred from homology"/>
<keyword evidence="5 6" id="KW-0460">Magnesium</keyword>
<dbReference type="Pfam" id="PF00293">
    <property type="entry name" value="NUDIX"/>
    <property type="match status" value="1"/>
</dbReference>
<dbReference type="GO" id="GO:0046872">
    <property type="term" value="F:metal ion binding"/>
    <property type="evidence" value="ECO:0007669"/>
    <property type="project" value="UniProtKB-KW"/>
</dbReference>
<dbReference type="PANTHER" id="PTHR10885:SF0">
    <property type="entry name" value="ISOPENTENYL-DIPHOSPHATE DELTA-ISOMERASE"/>
    <property type="match status" value="1"/>
</dbReference>
<dbReference type="PANTHER" id="PTHR10885">
    <property type="entry name" value="ISOPENTENYL-DIPHOSPHATE DELTA-ISOMERASE"/>
    <property type="match status" value="1"/>
</dbReference>
<dbReference type="InterPro" id="IPR024195">
    <property type="entry name" value="NUDIX_hydrolase_YfcD_pred"/>
</dbReference>
<evidence type="ECO:0000256" key="3">
    <source>
        <dbReference type="ARBA" id="ARBA00022723"/>
    </source>
</evidence>
<evidence type="ECO:0000313" key="9">
    <source>
        <dbReference type="Proteomes" id="UP000199529"/>
    </source>
</evidence>
<dbReference type="EMBL" id="FNOK01000001">
    <property type="protein sequence ID" value="SDW10006.1"/>
    <property type="molecule type" value="Genomic_DNA"/>
</dbReference>
<evidence type="ECO:0000256" key="1">
    <source>
        <dbReference type="ARBA" id="ARBA00001946"/>
    </source>
</evidence>
<dbReference type="Gene3D" id="3.90.79.10">
    <property type="entry name" value="Nucleoside Triphosphate Pyrophosphohydrolase"/>
    <property type="match status" value="1"/>
</dbReference>
<dbReference type="InterPro" id="IPR015797">
    <property type="entry name" value="NUDIX_hydrolase-like_dom_sf"/>
</dbReference>
<dbReference type="Proteomes" id="UP000199529">
    <property type="component" value="Unassembled WGS sequence"/>
</dbReference>
<evidence type="ECO:0000256" key="5">
    <source>
        <dbReference type="ARBA" id="ARBA00022842"/>
    </source>
</evidence>
<keyword evidence="9" id="KW-1185">Reference proteome</keyword>
<evidence type="ECO:0000313" key="8">
    <source>
        <dbReference type="EMBL" id="SDW10006.1"/>
    </source>
</evidence>
<dbReference type="PROSITE" id="PS00893">
    <property type="entry name" value="NUDIX_BOX"/>
    <property type="match status" value="1"/>
</dbReference>
<dbReference type="InterPro" id="IPR020084">
    <property type="entry name" value="NUDIX_hydrolase_CS"/>
</dbReference>
<dbReference type="GO" id="GO:0016817">
    <property type="term" value="F:hydrolase activity, acting on acid anhydrides"/>
    <property type="evidence" value="ECO:0007669"/>
    <property type="project" value="InterPro"/>
</dbReference>
<dbReference type="CDD" id="cd04697">
    <property type="entry name" value="NUDIX_Hydrolase"/>
    <property type="match status" value="1"/>
</dbReference>
<dbReference type="AlphaFoldDB" id="A0A1H2QS24"/>
<evidence type="ECO:0000256" key="4">
    <source>
        <dbReference type="ARBA" id="ARBA00022801"/>
    </source>
</evidence>
<sequence length="169" mass="18995">MSAGDEAVAVYDAAGRVVGSATRRRMRAEGLWHAVGEVLVLSPDRSQVYVHRRTDTKDIYPGMHDCWAGGVVAAGEAPEVTAKRELAEELGVHEASIRPLFQTLHELGSVRFHAFLHEALWDGPIVHQPEEVADGWWMPLDELRERLNDPGWPFVPDGRQFTEEWFARS</sequence>
<dbReference type="RefSeq" id="WP_093260178.1">
    <property type="nucleotide sequence ID" value="NZ_FNOK01000001.1"/>
</dbReference>
<gene>
    <name evidence="8" type="ORF">SAMN05216215_1001189</name>
</gene>
<feature type="binding site" evidence="6">
    <location>
        <position position="89"/>
    </location>
    <ligand>
        <name>Mg(2+)</name>
        <dbReference type="ChEBI" id="CHEBI:18420"/>
    </ligand>
</feature>
<organism evidence="8 9">
    <name type="scientific">Saccharopolyspora shandongensis</name>
    <dbReference type="NCBI Taxonomy" id="418495"/>
    <lineage>
        <taxon>Bacteria</taxon>
        <taxon>Bacillati</taxon>
        <taxon>Actinomycetota</taxon>
        <taxon>Actinomycetes</taxon>
        <taxon>Pseudonocardiales</taxon>
        <taxon>Pseudonocardiaceae</taxon>
        <taxon>Saccharopolyspora</taxon>
    </lineage>
</organism>
<dbReference type="PIRSF" id="PIRSF017340">
    <property type="entry name" value="Nudix_hydro"/>
    <property type="match status" value="1"/>
</dbReference>
<dbReference type="OrthoDB" id="67499at2"/>
<evidence type="ECO:0000256" key="6">
    <source>
        <dbReference type="PIRSR" id="PIRSR017340-1"/>
    </source>
</evidence>
<evidence type="ECO:0000259" key="7">
    <source>
        <dbReference type="PROSITE" id="PS51462"/>
    </source>
</evidence>
<protein>
    <submittedName>
        <fullName evidence="8">NUDIX domain-containing protein</fullName>
    </submittedName>
</protein>
<feature type="domain" description="Nudix hydrolase" evidence="7">
    <location>
        <begin position="31"/>
        <end position="160"/>
    </location>
</feature>
<feature type="binding site" evidence="6">
    <location>
        <position position="85"/>
    </location>
    <ligand>
        <name>Mg(2+)</name>
        <dbReference type="ChEBI" id="CHEBI:18420"/>
    </ligand>
</feature>
<comment type="similarity">
    <text evidence="2">Belongs to the Nudix hydrolase family.</text>
</comment>
<name>A0A1H2QS24_9PSEU</name>
<accession>A0A1H2QS24</accession>
<reference evidence="9" key="1">
    <citation type="submission" date="2016-10" db="EMBL/GenBank/DDBJ databases">
        <authorList>
            <person name="Varghese N."/>
            <person name="Submissions S."/>
        </authorList>
    </citation>
    <scope>NUCLEOTIDE SEQUENCE [LARGE SCALE GENOMIC DNA]</scope>
    <source>
        <strain evidence="9">CGMCC 4.3530</strain>
    </source>
</reference>
<dbReference type="STRING" id="418495.SAMN05216215_1001189"/>
<dbReference type="PROSITE" id="PS51462">
    <property type="entry name" value="NUDIX"/>
    <property type="match status" value="1"/>
</dbReference>
<keyword evidence="4" id="KW-0378">Hydrolase</keyword>
<keyword evidence="3 6" id="KW-0479">Metal-binding</keyword>
<comment type="cofactor">
    <cofactor evidence="1">
        <name>Mg(2+)</name>
        <dbReference type="ChEBI" id="CHEBI:18420"/>
    </cofactor>
</comment>
<evidence type="ECO:0000256" key="2">
    <source>
        <dbReference type="ARBA" id="ARBA00005582"/>
    </source>
</evidence>
<dbReference type="SUPFAM" id="SSF55811">
    <property type="entry name" value="Nudix"/>
    <property type="match status" value="1"/>
</dbReference>